<organism evidence="1 2">
    <name type="scientific">Pristionchus mayeri</name>
    <dbReference type="NCBI Taxonomy" id="1317129"/>
    <lineage>
        <taxon>Eukaryota</taxon>
        <taxon>Metazoa</taxon>
        <taxon>Ecdysozoa</taxon>
        <taxon>Nematoda</taxon>
        <taxon>Chromadorea</taxon>
        <taxon>Rhabditida</taxon>
        <taxon>Rhabditina</taxon>
        <taxon>Diplogasteromorpha</taxon>
        <taxon>Diplogasteroidea</taxon>
        <taxon>Neodiplogasteridae</taxon>
        <taxon>Pristionchus</taxon>
    </lineage>
</organism>
<keyword evidence="2" id="KW-1185">Reference proteome</keyword>
<evidence type="ECO:0000313" key="1">
    <source>
        <dbReference type="EMBL" id="GMR38880.1"/>
    </source>
</evidence>
<proteinExistence type="predicted"/>
<dbReference type="Proteomes" id="UP001328107">
    <property type="component" value="Unassembled WGS sequence"/>
</dbReference>
<comment type="caution">
    <text evidence="1">The sequence shown here is derived from an EMBL/GenBank/DDBJ whole genome shotgun (WGS) entry which is preliminary data.</text>
</comment>
<sequence>NNRRSSISRIHRPQHLRKCLVSIDMHSNYVLPIHDSSDLHNSPFLLRLFLSISRREDSDREFVRGRTAGMRNSYCLPFRLLQCIQYRPHGAYCQGAS</sequence>
<accession>A0AAN4ZKW6</accession>
<protein>
    <submittedName>
        <fullName evidence="1">Uncharacterized protein</fullName>
    </submittedName>
</protein>
<gene>
    <name evidence="1" type="ORF">PMAYCL1PPCAC_09075</name>
</gene>
<reference evidence="2" key="1">
    <citation type="submission" date="2022-10" db="EMBL/GenBank/DDBJ databases">
        <title>Genome assembly of Pristionchus species.</title>
        <authorList>
            <person name="Yoshida K."/>
            <person name="Sommer R.J."/>
        </authorList>
    </citation>
    <scope>NUCLEOTIDE SEQUENCE [LARGE SCALE GENOMIC DNA]</scope>
    <source>
        <strain evidence="2">RS5460</strain>
    </source>
</reference>
<feature type="non-terminal residue" evidence="1">
    <location>
        <position position="1"/>
    </location>
</feature>
<dbReference type="EMBL" id="BTRK01000002">
    <property type="protein sequence ID" value="GMR38880.1"/>
    <property type="molecule type" value="Genomic_DNA"/>
</dbReference>
<dbReference type="AlphaFoldDB" id="A0AAN4ZKW6"/>
<evidence type="ECO:0000313" key="2">
    <source>
        <dbReference type="Proteomes" id="UP001328107"/>
    </source>
</evidence>
<name>A0AAN4ZKW6_9BILA</name>